<dbReference type="EMBL" id="LT629746">
    <property type="protein sequence ID" value="SDT65125.1"/>
    <property type="molecule type" value="Genomic_DNA"/>
</dbReference>
<sequence>MRVLTEDANFSGDEDQKIAGCASSYGAKRITSLRPMAQVAIPAADSLLTGD</sequence>
<protein>
    <submittedName>
        <fullName evidence="1">Uncharacterized protein</fullName>
    </submittedName>
</protein>
<reference evidence="2" key="1">
    <citation type="submission" date="2016-10" db="EMBL/GenBank/DDBJ databases">
        <authorList>
            <person name="Varghese N."/>
            <person name="Submissions S."/>
        </authorList>
    </citation>
    <scope>NUCLEOTIDE SEQUENCE [LARGE SCALE GENOMIC DNA]</scope>
    <source>
        <strain evidence="2">BS3782</strain>
    </source>
</reference>
<organism evidence="1 2">
    <name type="scientific">Pseudomonas lini</name>
    <dbReference type="NCBI Taxonomy" id="163011"/>
    <lineage>
        <taxon>Bacteria</taxon>
        <taxon>Pseudomonadati</taxon>
        <taxon>Pseudomonadota</taxon>
        <taxon>Gammaproteobacteria</taxon>
        <taxon>Pseudomonadales</taxon>
        <taxon>Pseudomonadaceae</taxon>
        <taxon>Pseudomonas</taxon>
    </lineage>
</organism>
<keyword evidence="2" id="KW-1185">Reference proteome</keyword>
<proteinExistence type="predicted"/>
<dbReference type="AlphaFoldDB" id="A0A1H2C3H7"/>
<accession>A0A1H2C3H7</accession>
<evidence type="ECO:0000313" key="2">
    <source>
        <dbReference type="Proteomes" id="UP000182814"/>
    </source>
</evidence>
<dbReference type="RefSeq" id="WP_167344808.1">
    <property type="nucleotide sequence ID" value="NZ_JYLB01000002.1"/>
</dbReference>
<name>A0A1H2C3H7_9PSED</name>
<evidence type="ECO:0000313" key="1">
    <source>
        <dbReference type="EMBL" id="SDT65125.1"/>
    </source>
</evidence>
<dbReference type="Proteomes" id="UP000182814">
    <property type="component" value="Chromosome I"/>
</dbReference>
<gene>
    <name evidence="1" type="ORF">SAMN04490191_5899</name>
</gene>